<dbReference type="NCBIfam" id="TIGR00431">
    <property type="entry name" value="TruB"/>
    <property type="match status" value="1"/>
</dbReference>
<reference evidence="9 10" key="1">
    <citation type="submission" date="2019-11" db="EMBL/GenBank/DDBJ databases">
        <authorList>
            <person name="Jiang L.-Q."/>
        </authorList>
    </citation>
    <scope>NUCLEOTIDE SEQUENCE [LARGE SCALE GENOMIC DNA]</scope>
    <source>
        <strain evidence="9 10">YIM 132087</strain>
    </source>
</reference>
<dbReference type="CDD" id="cd02573">
    <property type="entry name" value="PseudoU_synth_EcTruB"/>
    <property type="match status" value="1"/>
</dbReference>
<feature type="domain" description="tRNA pseudouridine synthase II TruB subfamily 2 C-terminal" evidence="7">
    <location>
        <begin position="261"/>
        <end position="313"/>
    </location>
</feature>
<dbReference type="Gene3D" id="3.30.2350.10">
    <property type="entry name" value="Pseudouridine synthase"/>
    <property type="match status" value="1"/>
</dbReference>
<dbReference type="InterPro" id="IPR036974">
    <property type="entry name" value="PUA_sf"/>
</dbReference>
<evidence type="ECO:0000313" key="9">
    <source>
        <dbReference type="EMBL" id="MTD13723.1"/>
    </source>
</evidence>
<dbReference type="Pfam" id="PF01509">
    <property type="entry name" value="TruB_N"/>
    <property type="match status" value="1"/>
</dbReference>
<keyword evidence="10" id="KW-1185">Reference proteome</keyword>
<dbReference type="Proteomes" id="UP000460221">
    <property type="component" value="Unassembled WGS sequence"/>
</dbReference>
<accession>A0A7K1FKF0</accession>
<evidence type="ECO:0000256" key="5">
    <source>
        <dbReference type="HAMAP-Rule" id="MF_01080"/>
    </source>
</evidence>
<dbReference type="GO" id="GO:0160148">
    <property type="term" value="F:tRNA pseudouridine(55) synthase activity"/>
    <property type="evidence" value="ECO:0007669"/>
    <property type="project" value="UniProtKB-EC"/>
</dbReference>
<dbReference type="InterPro" id="IPR014780">
    <property type="entry name" value="tRNA_psdUridine_synth_TruB"/>
</dbReference>
<evidence type="ECO:0000256" key="1">
    <source>
        <dbReference type="ARBA" id="ARBA00000385"/>
    </source>
</evidence>
<evidence type="ECO:0000256" key="2">
    <source>
        <dbReference type="ARBA" id="ARBA00005642"/>
    </source>
</evidence>
<organism evidence="9 10">
    <name type="scientific">Nakamurella alba</name>
    <dbReference type="NCBI Taxonomy" id="2665158"/>
    <lineage>
        <taxon>Bacteria</taxon>
        <taxon>Bacillati</taxon>
        <taxon>Actinomycetota</taxon>
        <taxon>Actinomycetes</taxon>
        <taxon>Nakamurellales</taxon>
        <taxon>Nakamurellaceae</taxon>
        <taxon>Nakamurella</taxon>
    </lineage>
</organism>
<evidence type="ECO:0000259" key="7">
    <source>
        <dbReference type="Pfam" id="PF09142"/>
    </source>
</evidence>
<evidence type="ECO:0000259" key="8">
    <source>
        <dbReference type="Pfam" id="PF16198"/>
    </source>
</evidence>
<evidence type="ECO:0000313" key="10">
    <source>
        <dbReference type="Proteomes" id="UP000460221"/>
    </source>
</evidence>
<comment type="catalytic activity">
    <reaction evidence="1 5">
        <text>uridine(55) in tRNA = pseudouridine(55) in tRNA</text>
        <dbReference type="Rhea" id="RHEA:42532"/>
        <dbReference type="Rhea" id="RHEA-COMP:10101"/>
        <dbReference type="Rhea" id="RHEA-COMP:10102"/>
        <dbReference type="ChEBI" id="CHEBI:65314"/>
        <dbReference type="ChEBI" id="CHEBI:65315"/>
        <dbReference type="EC" id="5.4.99.25"/>
    </reaction>
</comment>
<dbReference type="Gene3D" id="2.30.130.10">
    <property type="entry name" value="PUA domain"/>
    <property type="match status" value="1"/>
</dbReference>
<proteinExistence type="inferred from homology"/>
<sequence length="318" mass="33573">MTRPPDGGLLLVDKPVGCTSHDVVGRVRRIMATRRVGHAGTLDPMATGLLLVAVERSTKLLSHLVLTGKSYAATVRLGATTVSDDVEGEVLTTADPAALAAVTDAAVTAAVAPLTGDILQRPSSVSAIKVDGRRAYDLVREGVEVDLPARPVRVDRFEIIGPVRRDPVGRWIDLDVEVDCSSGTYIRALARDLGESLGVGAHLTRLRRTAVGPFTVDTALDVFDGRPPAPRGERNPDPTDELRTRAAGLLLPPEAVVRAVFPVRQADATEAGELAFGRGIKAGGDPATTAVLHDGRLMALVRNRGVQARPELVWAPAG</sequence>
<dbReference type="Pfam" id="PF09142">
    <property type="entry name" value="TruB_C"/>
    <property type="match status" value="1"/>
</dbReference>
<dbReference type="PANTHER" id="PTHR13767:SF2">
    <property type="entry name" value="PSEUDOURIDYLATE SYNTHASE TRUB1"/>
    <property type="match status" value="1"/>
</dbReference>
<comment type="function">
    <text evidence="5">Responsible for synthesis of pseudouridine from uracil-55 in the psi GC loop of transfer RNAs.</text>
</comment>
<dbReference type="InterPro" id="IPR002501">
    <property type="entry name" value="PsdUridine_synth_N"/>
</dbReference>
<evidence type="ECO:0000259" key="6">
    <source>
        <dbReference type="Pfam" id="PF01509"/>
    </source>
</evidence>
<dbReference type="EC" id="5.4.99.25" evidence="5"/>
<feature type="domain" description="Pseudouridine synthase II N-terminal" evidence="6">
    <location>
        <begin position="28"/>
        <end position="186"/>
    </location>
</feature>
<dbReference type="GO" id="GO:1990481">
    <property type="term" value="P:mRNA pseudouridine synthesis"/>
    <property type="evidence" value="ECO:0007669"/>
    <property type="project" value="TreeGrafter"/>
</dbReference>
<keyword evidence="4 5" id="KW-0413">Isomerase</keyword>
<comment type="similarity">
    <text evidence="2 5">Belongs to the pseudouridine synthase TruB family. Type 1 subfamily.</text>
</comment>
<dbReference type="GO" id="GO:0003723">
    <property type="term" value="F:RNA binding"/>
    <property type="evidence" value="ECO:0007669"/>
    <property type="project" value="InterPro"/>
</dbReference>
<gene>
    <name evidence="5 9" type="primary">truB</name>
    <name evidence="9" type="ORF">GIS00_07175</name>
</gene>
<dbReference type="GO" id="GO:0031119">
    <property type="term" value="P:tRNA pseudouridine synthesis"/>
    <property type="evidence" value="ECO:0007669"/>
    <property type="project" value="UniProtKB-UniRule"/>
</dbReference>
<feature type="active site" description="Nucleophile" evidence="5">
    <location>
        <position position="43"/>
    </location>
</feature>
<protein>
    <recommendedName>
        <fullName evidence="5">tRNA pseudouridine synthase B</fullName>
        <ecNumber evidence="5">5.4.99.25</ecNumber>
    </recommendedName>
    <alternativeName>
        <fullName evidence="5">tRNA pseudouridine(55) synthase</fullName>
        <shortName evidence="5">Psi55 synthase</shortName>
    </alternativeName>
    <alternativeName>
        <fullName evidence="5">tRNA pseudouridylate synthase</fullName>
    </alternativeName>
    <alternativeName>
        <fullName evidence="5">tRNA-uridine isomerase</fullName>
    </alternativeName>
</protein>
<dbReference type="RefSeq" id="WP_322097637.1">
    <property type="nucleotide sequence ID" value="NZ_WLYK01000001.1"/>
</dbReference>
<keyword evidence="3 5" id="KW-0819">tRNA processing</keyword>
<dbReference type="EMBL" id="WLYK01000001">
    <property type="protein sequence ID" value="MTD13723.1"/>
    <property type="molecule type" value="Genomic_DNA"/>
</dbReference>
<dbReference type="InterPro" id="IPR015225">
    <property type="entry name" value="tRNA_psdUridine_synth_fam2_C"/>
</dbReference>
<evidence type="ECO:0000256" key="4">
    <source>
        <dbReference type="ARBA" id="ARBA00023235"/>
    </source>
</evidence>
<dbReference type="InterPro" id="IPR020103">
    <property type="entry name" value="PsdUridine_synth_cat_dom_sf"/>
</dbReference>
<name>A0A7K1FKF0_9ACTN</name>
<feature type="domain" description="tRNA pseudouridylate synthase B C-terminal" evidence="8">
    <location>
        <begin position="187"/>
        <end position="217"/>
    </location>
</feature>
<dbReference type="InterPro" id="IPR032819">
    <property type="entry name" value="TruB_C"/>
</dbReference>
<dbReference type="Pfam" id="PF16198">
    <property type="entry name" value="TruB_C_2"/>
    <property type="match status" value="1"/>
</dbReference>
<comment type="caution">
    <text evidence="9">The sequence shown here is derived from an EMBL/GenBank/DDBJ whole genome shotgun (WGS) entry which is preliminary data.</text>
</comment>
<dbReference type="SUPFAM" id="SSF55120">
    <property type="entry name" value="Pseudouridine synthase"/>
    <property type="match status" value="1"/>
</dbReference>
<dbReference type="PANTHER" id="PTHR13767">
    <property type="entry name" value="TRNA-PSEUDOURIDINE SYNTHASE"/>
    <property type="match status" value="1"/>
</dbReference>
<evidence type="ECO:0000256" key="3">
    <source>
        <dbReference type="ARBA" id="ARBA00022694"/>
    </source>
</evidence>
<dbReference type="HAMAP" id="MF_01080">
    <property type="entry name" value="TruB_bact"/>
    <property type="match status" value="1"/>
</dbReference>
<dbReference type="AlphaFoldDB" id="A0A7K1FKF0"/>